<accession>A0ABW0E5G2</accession>
<organism evidence="1 2">
    <name type="scientific">Adhaeribacter terreus</name>
    <dbReference type="NCBI Taxonomy" id="529703"/>
    <lineage>
        <taxon>Bacteria</taxon>
        <taxon>Pseudomonadati</taxon>
        <taxon>Bacteroidota</taxon>
        <taxon>Cytophagia</taxon>
        <taxon>Cytophagales</taxon>
        <taxon>Hymenobacteraceae</taxon>
        <taxon>Adhaeribacter</taxon>
    </lineage>
</organism>
<dbReference type="RefSeq" id="WP_378015491.1">
    <property type="nucleotide sequence ID" value="NZ_JBHSKT010000001.1"/>
</dbReference>
<reference evidence="2" key="1">
    <citation type="journal article" date="2019" name="Int. J. Syst. Evol. Microbiol.">
        <title>The Global Catalogue of Microorganisms (GCM) 10K type strain sequencing project: providing services to taxonomists for standard genome sequencing and annotation.</title>
        <authorList>
            <consortium name="The Broad Institute Genomics Platform"/>
            <consortium name="The Broad Institute Genome Sequencing Center for Infectious Disease"/>
            <person name="Wu L."/>
            <person name="Ma J."/>
        </authorList>
    </citation>
    <scope>NUCLEOTIDE SEQUENCE [LARGE SCALE GENOMIC DNA]</scope>
    <source>
        <strain evidence="2">KACC 12602</strain>
    </source>
</reference>
<evidence type="ECO:0000313" key="1">
    <source>
        <dbReference type="EMBL" id="MFC5269107.1"/>
    </source>
</evidence>
<protein>
    <submittedName>
        <fullName evidence="1">Uncharacterized protein</fullName>
    </submittedName>
</protein>
<proteinExistence type="predicted"/>
<dbReference type="EMBL" id="JBHSKT010000001">
    <property type="protein sequence ID" value="MFC5269107.1"/>
    <property type="molecule type" value="Genomic_DNA"/>
</dbReference>
<sequence length="187" mass="21891">MRKQKRKIPRNKPKSKAQFRIFVPETLPFFVETEFIDMEAAALYQRFKDNLETIIMLLDKGTDIRTTPYTTTMPLEVKLFTEILNQVGLDLNVKAEGLSAVNELYKAYNHQENAVLKAMERILNDKRAAMKTPEGKILVKEMLIRRLEFFNETARSMMVMNNQTTLKSPIQHIHPHHREMLIHPPLK</sequence>
<evidence type="ECO:0000313" key="2">
    <source>
        <dbReference type="Proteomes" id="UP001596161"/>
    </source>
</evidence>
<name>A0ABW0E5G2_9BACT</name>
<keyword evidence="2" id="KW-1185">Reference proteome</keyword>
<dbReference type="Proteomes" id="UP001596161">
    <property type="component" value="Unassembled WGS sequence"/>
</dbReference>
<comment type="caution">
    <text evidence="1">The sequence shown here is derived from an EMBL/GenBank/DDBJ whole genome shotgun (WGS) entry which is preliminary data.</text>
</comment>
<gene>
    <name evidence="1" type="ORF">ACFPIB_00710</name>
</gene>